<dbReference type="Pfam" id="PF02646">
    <property type="entry name" value="RmuC"/>
    <property type="match status" value="1"/>
</dbReference>
<dbReference type="RefSeq" id="WP_283211600.1">
    <property type="nucleotide sequence ID" value="NZ_JASGBI010000001.1"/>
</dbReference>
<evidence type="ECO:0000313" key="7">
    <source>
        <dbReference type="Proteomes" id="UP001321580"/>
    </source>
</evidence>
<organism evidence="6 7">
    <name type="scientific">Lysobacter stagni</name>
    <dbReference type="NCBI Taxonomy" id="3045172"/>
    <lineage>
        <taxon>Bacteria</taxon>
        <taxon>Pseudomonadati</taxon>
        <taxon>Pseudomonadota</taxon>
        <taxon>Gammaproteobacteria</taxon>
        <taxon>Lysobacterales</taxon>
        <taxon>Lysobacteraceae</taxon>
        <taxon>Lysobacter</taxon>
    </lineage>
</organism>
<evidence type="ECO:0000256" key="4">
    <source>
        <dbReference type="ARBA" id="ARBA00023172"/>
    </source>
</evidence>
<gene>
    <name evidence="6" type="ORF">QLQ15_04235</name>
</gene>
<feature type="coiled-coil region" evidence="5">
    <location>
        <begin position="67"/>
        <end position="108"/>
    </location>
</feature>
<keyword evidence="7" id="KW-1185">Reference proteome</keyword>
<comment type="caution">
    <text evidence="6">The sequence shown here is derived from an EMBL/GenBank/DDBJ whole genome shotgun (WGS) entry which is preliminary data.</text>
</comment>
<evidence type="ECO:0000256" key="5">
    <source>
        <dbReference type="SAM" id="Coils"/>
    </source>
</evidence>
<comment type="function">
    <text evidence="1">Involved in DNA recombination.</text>
</comment>
<protein>
    <submittedName>
        <fullName evidence="6">DNA recombination protein RmuC</fullName>
    </submittedName>
</protein>
<sequence>MTTLIYVACAAIVLMLLYVAWLLTRLARGQGNSAQTAELATLRDAERAKAIDLSALQARLGERDAELVELRARLDGERGEVSRLREALQHLHQQQAQTQANLAHAEQAKAEIKGFLESAQSKLSATFAELAGKTFEERGAQFEHNVRTATQQSKSDIETLLKPFADQLNTFRSRVDTVYGEEAKERAALAGAVNELKTLNQDMAVQASALTRALKGSAKVRGDWGELMLESVLRGSGLEEGAHYERQATSEDDEGRKLRPDVIVRLPGDRRIVVDSKVNLVDWQQAMNAETPEAQEDALRRHAVALRQHMKDLAEKNYPRAVGDSALEVTVLFVPIEGALSAALGTDAALQTDAFARGVVFASPNTLMAVLRVIERLWTRDKIQREAIEISKSGGLLLDALQNFMAEFDQVGRKLTDAHTAFTDARSKLSESSHAVIPRARRLVELGVKGKKALSAELEPEEPVLPLALERSGSDD</sequence>
<evidence type="ECO:0000313" key="6">
    <source>
        <dbReference type="EMBL" id="MDI9238116.1"/>
    </source>
</evidence>
<dbReference type="PANTHER" id="PTHR30563:SF0">
    <property type="entry name" value="DNA RECOMBINATION PROTEIN RMUC"/>
    <property type="match status" value="1"/>
</dbReference>
<dbReference type="InterPro" id="IPR003798">
    <property type="entry name" value="DNA_recombination_RmuC"/>
</dbReference>
<evidence type="ECO:0000256" key="2">
    <source>
        <dbReference type="ARBA" id="ARBA00009840"/>
    </source>
</evidence>
<name>A0ABT6XDA4_9GAMM</name>
<dbReference type="Proteomes" id="UP001321580">
    <property type="component" value="Unassembled WGS sequence"/>
</dbReference>
<dbReference type="PANTHER" id="PTHR30563">
    <property type="entry name" value="DNA RECOMBINATION PROTEIN RMUC"/>
    <property type="match status" value="1"/>
</dbReference>
<proteinExistence type="inferred from homology"/>
<accession>A0ABT6XDA4</accession>
<reference evidence="6 7" key="1">
    <citation type="submission" date="2023-05" db="EMBL/GenBank/DDBJ databases">
        <title>Lysobacter sp. strain LF1 Genome sequencing and assembly.</title>
        <authorList>
            <person name="Jung Y."/>
        </authorList>
    </citation>
    <scope>NUCLEOTIDE SEQUENCE [LARGE SCALE GENOMIC DNA]</scope>
    <source>
        <strain evidence="6 7">LF1</strain>
    </source>
</reference>
<comment type="similarity">
    <text evidence="2">Belongs to the RmuC family.</text>
</comment>
<dbReference type="EMBL" id="JASGBI010000001">
    <property type="protein sequence ID" value="MDI9238116.1"/>
    <property type="molecule type" value="Genomic_DNA"/>
</dbReference>
<keyword evidence="4" id="KW-0233">DNA recombination</keyword>
<keyword evidence="3 5" id="KW-0175">Coiled coil</keyword>
<evidence type="ECO:0000256" key="1">
    <source>
        <dbReference type="ARBA" id="ARBA00003416"/>
    </source>
</evidence>
<evidence type="ECO:0000256" key="3">
    <source>
        <dbReference type="ARBA" id="ARBA00023054"/>
    </source>
</evidence>